<feature type="active site" description="Nucleophile" evidence="10">
    <location>
        <position position="16"/>
    </location>
</feature>
<dbReference type="SFLD" id="SFLDG01135">
    <property type="entry name" value="C1.5.6:_HAD__Beta-PGM__Phospha"/>
    <property type="match status" value="1"/>
</dbReference>
<dbReference type="InterPro" id="IPR023214">
    <property type="entry name" value="HAD_sf"/>
</dbReference>
<keyword evidence="8 10" id="KW-0460">Magnesium</keyword>
<dbReference type="SFLD" id="SFLDG01129">
    <property type="entry name" value="C1.5:_HAD__Beta-PGM__Phosphata"/>
    <property type="match status" value="1"/>
</dbReference>
<dbReference type="Gene3D" id="1.10.150.240">
    <property type="entry name" value="Putative phosphatase, domain 2"/>
    <property type="match status" value="1"/>
</dbReference>
<evidence type="ECO:0000256" key="2">
    <source>
        <dbReference type="ARBA" id="ARBA00001946"/>
    </source>
</evidence>
<evidence type="ECO:0000313" key="12">
    <source>
        <dbReference type="Proteomes" id="UP001410394"/>
    </source>
</evidence>
<evidence type="ECO:0000256" key="1">
    <source>
        <dbReference type="ARBA" id="ARBA00000830"/>
    </source>
</evidence>
<dbReference type="Pfam" id="PF00702">
    <property type="entry name" value="Hydrolase"/>
    <property type="match status" value="1"/>
</dbReference>
<comment type="caution">
    <text evidence="11">The sequence shown here is derived from an EMBL/GenBank/DDBJ whole genome shotgun (WGS) entry which is preliminary data.</text>
</comment>
<comment type="similarity">
    <text evidence="4 10">Belongs to the HAD-like hydrolase superfamily. CbbY/CbbZ/Gph/YieH family.</text>
</comment>
<dbReference type="Gene3D" id="3.40.50.1000">
    <property type="entry name" value="HAD superfamily/HAD-like"/>
    <property type="match status" value="1"/>
</dbReference>
<dbReference type="SFLD" id="SFLDS00003">
    <property type="entry name" value="Haloacid_Dehalogenase"/>
    <property type="match status" value="1"/>
</dbReference>
<dbReference type="EMBL" id="JBDIVE010000002">
    <property type="protein sequence ID" value="MEN3068120.1"/>
    <property type="molecule type" value="Genomic_DNA"/>
</dbReference>
<comment type="cofactor">
    <cofactor evidence="2 10">
        <name>Mg(2+)</name>
        <dbReference type="ChEBI" id="CHEBI:18420"/>
    </cofactor>
</comment>
<dbReference type="EC" id="3.1.3.18" evidence="5 10"/>
<keyword evidence="12" id="KW-1185">Reference proteome</keyword>
<keyword evidence="9 10" id="KW-0119">Carbohydrate metabolism</keyword>
<keyword evidence="6 10" id="KW-0479">Metal-binding</keyword>
<evidence type="ECO:0000256" key="5">
    <source>
        <dbReference type="ARBA" id="ARBA00013078"/>
    </source>
</evidence>
<dbReference type="NCBIfam" id="TIGR01549">
    <property type="entry name" value="HAD-SF-IA-v1"/>
    <property type="match status" value="1"/>
</dbReference>
<dbReference type="InterPro" id="IPR050155">
    <property type="entry name" value="HAD-like_hydrolase_sf"/>
</dbReference>
<comment type="function">
    <text evidence="10">Specifically catalyzes the dephosphorylation of 2-phosphoglycolate. Is involved in the dissimilation of the intracellular 2-phosphoglycolate formed during the DNA repair of 3'-phosphoglycolate ends, a major class of DNA lesions induced by oxidative stress.</text>
</comment>
<evidence type="ECO:0000313" key="11">
    <source>
        <dbReference type="EMBL" id="MEN3068120.1"/>
    </source>
</evidence>
<evidence type="ECO:0000256" key="9">
    <source>
        <dbReference type="ARBA" id="ARBA00023277"/>
    </source>
</evidence>
<dbReference type="PANTHER" id="PTHR43434:SF1">
    <property type="entry name" value="PHOSPHOGLYCOLATE PHOSPHATASE"/>
    <property type="match status" value="1"/>
</dbReference>
<organism evidence="11 12">
    <name type="scientific">Uliginosibacterium sediminicola</name>
    <dbReference type="NCBI Taxonomy" id="2024550"/>
    <lineage>
        <taxon>Bacteria</taxon>
        <taxon>Pseudomonadati</taxon>
        <taxon>Pseudomonadota</taxon>
        <taxon>Betaproteobacteria</taxon>
        <taxon>Rhodocyclales</taxon>
        <taxon>Zoogloeaceae</taxon>
        <taxon>Uliginosibacterium</taxon>
    </lineage>
</organism>
<proteinExistence type="inferred from homology"/>
<reference evidence="11 12" key="1">
    <citation type="journal article" date="2018" name="Int. J. Syst. Evol. Microbiol.">
        <title>Uliginosibacterium sediminicola sp. nov., isolated from freshwater sediment.</title>
        <authorList>
            <person name="Hwang W.M."/>
            <person name="Kim S.M."/>
            <person name="Kang K."/>
            <person name="Ahn T.Y."/>
        </authorList>
    </citation>
    <scope>NUCLEOTIDE SEQUENCE [LARGE SCALE GENOMIC DNA]</scope>
    <source>
        <strain evidence="11 12">M1-21</strain>
    </source>
</reference>
<dbReference type="NCBIfam" id="TIGR01509">
    <property type="entry name" value="HAD-SF-IA-v3"/>
    <property type="match status" value="1"/>
</dbReference>
<dbReference type="InterPro" id="IPR036412">
    <property type="entry name" value="HAD-like_sf"/>
</dbReference>
<evidence type="ECO:0000256" key="4">
    <source>
        <dbReference type="ARBA" id="ARBA00006171"/>
    </source>
</evidence>
<feature type="binding site" evidence="10">
    <location>
        <position position="18"/>
    </location>
    <ligand>
        <name>Mg(2+)</name>
        <dbReference type="ChEBI" id="CHEBI:18420"/>
    </ligand>
</feature>
<comment type="pathway">
    <text evidence="3 10">Organic acid metabolism; glycolate biosynthesis; glycolate from 2-phosphoglycolate: step 1/1.</text>
</comment>
<dbReference type="Proteomes" id="UP001410394">
    <property type="component" value="Unassembled WGS sequence"/>
</dbReference>
<dbReference type="RefSeq" id="WP_345918883.1">
    <property type="nucleotide sequence ID" value="NZ_JBDIVE010000002.1"/>
</dbReference>
<keyword evidence="7 10" id="KW-0378">Hydrolase</keyword>
<feature type="binding site" evidence="10">
    <location>
        <position position="16"/>
    </location>
    <ligand>
        <name>Mg(2+)</name>
        <dbReference type="ChEBI" id="CHEBI:18420"/>
    </ligand>
</feature>
<evidence type="ECO:0000256" key="3">
    <source>
        <dbReference type="ARBA" id="ARBA00004818"/>
    </source>
</evidence>
<evidence type="ECO:0000256" key="7">
    <source>
        <dbReference type="ARBA" id="ARBA00022801"/>
    </source>
</evidence>
<dbReference type="NCBIfam" id="TIGR01449">
    <property type="entry name" value="PGP_bact"/>
    <property type="match status" value="1"/>
</dbReference>
<feature type="binding site" evidence="10">
    <location>
        <position position="178"/>
    </location>
    <ligand>
        <name>Mg(2+)</name>
        <dbReference type="ChEBI" id="CHEBI:18420"/>
    </ligand>
</feature>
<dbReference type="InterPro" id="IPR037512">
    <property type="entry name" value="PGPase_prok"/>
</dbReference>
<dbReference type="GO" id="GO:0008967">
    <property type="term" value="F:phosphoglycolate phosphatase activity"/>
    <property type="evidence" value="ECO:0007669"/>
    <property type="project" value="UniProtKB-EC"/>
</dbReference>
<dbReference type="PANTHER" id="PTHR43434">
    <property type="entry name" value="PHOSPHOGLYCOLATE PHOSPHATASE"/>
    <property type="match status" value="1"/>
</dbReference>
<dbReference type="HAMAP" id="MF_00495">
    <property type="entry name" value="GPH_hydrolase_bact"/>
    <property type="match status" value="1"/>
</dbReference>
<dbReference type="NCBIfam" id="NF009695">
    <property type="entry name" value="PRK13222.1-2"/>
    <property type="match status" value="1"/>
</dbReference>
<dbReference type="SUPFAM" id="SSF56784">
    <property type="entry name" value="HAD-like"/>
    <property type="match status" value="1"/>
</dbReference>
<comment type="catalytic activity">
    <reaction evidence="1 10">
        <text>2-phosphoglycolate + H2O = glycolate + phosphate</text>
        <dbReference type="Rhea" id="RHEA:14369"/>
        <dbReference type="ChEBI" id="CHEBI:15377"/>
        <dbReference type="ChEBI" id="CHEBI:29805"/>
        <dbReference type="ChEBI" id="CHEBI:43474"/>
        <dbReference type="ChEBI" id="CHEBI:58033"/>
        <dbReference type="EC" id="3.1.3.18"/>
    </reaction>
</comment>
<dbReference type="PRINTS" id="PR00413">
    <property type="entry name" value="HADHALOGNASE"/>
</dbReference>
<evidence type="ECO:0000256" key="6">
    <source>
        <dbReference type="ARBA" id="ARBA00022723"/>
    </source>
</evidence>
<name>A0ABU9YWL4_9RHOO</name>
<dbReference type="InterPro" id="IPR006439">
    <property type="entry name" value="HAD-SF_hydro_IA"/>
</dbReference>
<dbReference type="InterPro" id="IPR023198">
    <property type="entry name" value="PGP-like_dom2"/>
</dbReference>
<protein>
    <recommendedName>
        <fullName evidence="5 10">Phosphoglycolate phosphatase</fullName>
        <shortName evidence="10">PGP</shortName>
        <shortName evidence="10">PGPase</shortName>
        <ecNumber evidence="5 10">3.1.3.18</ecNumber>
    </recommendedName>
</protein>
<gene>
    <name evidence="11" type="ORF">ABDB84_06485</name>
</gene>
<evidence type="ECO:0000256" key="10">
    <source>
        <dbReference type="HAMAP-Rule" id="MF_00495"/>
    </source>
</evidence>
<evidence type="ECO:0000256" key="8">
    <source>
        <dbReference type="ARBA" id="ARBA00022842"/>
    </source>
</evidence>
<sequence length="233" mass="24488">MSLQKLPSPAKAVLFDLDGTLVDANPDLAAAVRAMLAELGEPTRSDAEVGRFVGKGIGVLVERALNEGRRTHDAAECAAALAVFRRHYAILNGAQSVVYPGVVETLRTLNKRGLPCALVTNKAAEFTLPLLKMLGLAEYFQCVVSGDTLPQSKPAPEPLWHACAQFGVAPEEALMIGDSANDALAARRAGVPVLLLTGGYSEGVAVDTLDCDGLISNLAELIPLLPGHHTTQS</sequence>
<accession>A0ABU9YWL4</accession>